<protein>
    <submittedName>
        <fullName evidence="2">Transporter</fullName>
    </submittedName>
</protein>
<gene>
    <name evidence="2" type="ORF">IRJ16_19860</name>
</gene>
<accession>A0A929PZ85</accession>
<dbReference type="InterPro" id="IPR025737">
    <property type="entry name" value="FApF"/>
</dbReference>
<keyword evidence="3" id="KW-1185">Reference proteome</keyword>
<dbReference type="AlphaFoldDB" id="A0A929PZ85"/>
<keyword evidence="1" id="KW-0732">Signal</keyword>
<evidence type="ECO:0000313" key="3">
    <source>
        <dbReference type="Proteomes" id="UP000622475"/>
    </source>
</evidence>
<evidence type="ECO:0000256" key="1">
    <source>
        <dbReference type="SAM" id="SignalP"/>
    </source>
</evidence>
<dbReference type="InterPro" id="IPR011250">
    <property type="entry name" value="OMP/PagP_B-barrel"/>
</dbReference>
<proteinExistence type="predicted"/>
<dbReference type="SUPFAM" id="SSF56925">
    <property type="entry name" value="OMPA-like"/>
    <property type="match status" value="1"/>
</dbReference>
<dbReference type="EMBL" id="JADFFL010000010">
    <property type="protein sequence ID" value="MBE9664147.1"/>
    <property type="molecule type" value="Genomic_DNA"/>
</dbReference>
<dbReference type="Pfam" id="PF13557">
    <property type="entry name" value="Phenol_MetA_deg"/>
    <property type="match status" value="1"/>
</dbReference>
<dbReference type="Proteomes" id="UP000622475">
    <property type="component" value="Unassembled WGS sequence"/>
</dbReference>
<name>A0A929PZ85_9SPHI</name>
<feature type="signal peptide" evidence="1">
    <location>
        <begin position="1"/>
        <end position="20"/>
    </location>
</feature>
<sequence length="185" mass="19809">MKKIFTLILLLAGITFGAMAQKADGVKINLGADGNLPLNADYSFGAGLNLKAEFPLANALKLTASAGFTRFFYNDELKFAHEVNGDNETAATFVPLQVGLRYFFCPRFYGEGQLGASFGTKSGKGVAGEIYPDTGTAFAFGPGVGYLFPLKNGEAIDLGLRYEGWAKDGSTLSFLGLRVAYKFNL</sequence>
<dbReference type="RefSeq" id="WP_194113397.1">
    <property type="nucleotide sequence ID" value="NZ_JADFFL010000010.1"/>
</dbReference>
<comment type="caution">
    <text evidence="2">The sequence shown here is derived from an EMBL/GenBank/DDBJ whole genome shotgun (WGS) entry which is preliminary data.</text>
</comment>
<feature type="chain" id="PRO_5037343881" evidence="1">
    <location>
        <begin position="21"/>
        <end position="185"/>
    </location>
</feature>
<reference evidence="2" key="1">
    <citation type="submission" date="2020-10" db="EMBL/GenBank/DDBJ databases">
        <title>Mucilaginibacter mali sp. nov., isolated from rhizosphere soil of apple orchard.</title>
        <authorList>
            <person name="Lee J.-S."/>
            <person name="Kim H.S."/>
            <person name="Kim J.-S."/>
        </authorList>
    </citation>
    <scope>NUCLEOTIDE SEQUENCE</scope>
    <source>
        <strain evidence="2">KCTC 22746</strain>
    </source>
</reference>
<evidence type="ECO:0000313" key="2">
    <source>
        <dbReference type="EMBL" id="MBE9664147.1"/>
    </source>
</evidence>
<organism evidence="2 3">
    <name type="scientific">Mucilaginibacter myungsuensis</name>
    <dbReference type="NCBI Taxonomy" id="649104"/>
    <lineage>
        <taxon>Bacteria</taxon>
        <taxon>Pseudomonadati</taxon>
        <taxon>Bacteroidota</taxon>
        <taxon>Sphingobacteriia</taxon>
        <taxon>Sphingobacteriales</taxon>
        <taxon>Sphingobacteriaceae</taxon>
        <taxon>Mucilaginibacter</taxon>
    </lineage>
</organism>